<keyword evidence="1" id="KW-0560">Oxidoreductase</keyword>
<name>A0AAP2GLU1_9BACT</name>
<proteinExistence type="predicted"/>
<evidence type="ECO:0000256" key="1">
    <source>
        <dbReference type="ARBA" id="ARBA00023002"/>
    </source>
</evidence>
<organism evidence="3 4">
    <name type="scientific">Chryseosolibacter histidini</name>
    <dbReference type="NCBI Taxonomy" id="2782349"/>
    <lineage>
        <taxon>Bacteria</taxon>
        <taxon>Pseudomonadati</taxon>
        <taxon>Bacteroidota</taxon>
        <taxon>Cytophagia</taxon>
        <taxon>Cytophagales</taxon>
        <taxon>Chryseotaleaceae</taxon>
        <taxon>Chryseosolibacter</taxon>
    </lineage>
</organism>
<keyword evidence="4" id="KW-1185">Reference proteome</keyword>
<reference evidence="3 4" key="1">
    <citation type="submission" date="2021-05" db="EMBL/GenBank/DDBJ databases">
        <title>A Polyphasic approach of four new species of the genus Ohtaekwangia: Ohtaekwangia histidinii sp. nov., Ohtaekwangia cretensis sp. nov., Ohtaekwangia indiensis sp. nov., Ohtaekwangia reichenbachii sp. nov. from diverse environment.</title>
        <authorList>
            <person name="Octaviana S."/>
        </authorList>
    </citation>
    <scope>NUCLEOTIDE SEQUENCE [LARGE SCALE GENOMIC DNA]</scope>
    <source>
        <strain evidence="3 4">PWU4</strain>
    </source>
</reference>
<comment type="caution">
    <text evidence="3">The sequence shown here is derived from an EMBL/GenBank/DDBJ whole genome shotgun (WGS) entry which is preliminary data.</text>
</comment>
<dbReference type="Gene3D" id="1.20.140.10">
    <property type="entry name" value="Butyryl-CoA Dehydrogenase, subunit A, domain 3"/>
    <property type="match status" value="1"/>
</dbReference>
<dbReference type="InterPro" id="IPR009100">
    <property type="entry name" value="AcylCoA_DH/oxidase_NM_dom_sf"/>
</dbReference>
<protein>
    <submittedName>
        <fullName evidence="3">Acyl-CoA dehydrogenase</fullName>
    </submittedName>
</protein>
<evidence type="ECO:0000313" key="4">
    <source>
        <dbReference type="Proteomes" id="UP001319200"/>
    </source>
</evidence>
<gene>
    <name evidence="3" type="ORF">KK083_28125</name>
</gene>
<feature type="domain" description="Acyl-CoA dehydrogenase C-terminal" evidence="2">
    <location>
        <begin position="246"/>
        <end position="368"/>
    </location>
</feature>
<dbReference type="PIRSF" id="PIRSF016578">
    <property type="entry name" value="HsaA"/>
    <property type="match status" value="1"/>
</dbReference>
<dbReference type="InterPro" id="IPR037069">
    <property type="entry name" value="AcylCoA_DH/ox_N_sf"/>
</dbReference>
<dbReference type="AlphaFoldDB" id="A0AAP2GLU1"/>
<evidence type="ECO:0000313" key="3">
    <source>
        <dbReference type="EMBL" id="MBT1700791.1"/>
    </source>
</evidence>
<dbReference type="Gene3D" id="2.40.110.10">
    <property type="entry name" value="Butyryl-CoA Dehydrogenase, subunit A, domain 2"/>
    <property type="match status" value="1"/>
</dbReference>
<dbReference type="Pfam" id="PF08028">
    <property type="entry name" value="Acyl-CoA_dh_2"/>
    <property type="match status" value="1"/>
</dbReference>
<dbReference type="InterPro" id="IPR013107">
    <property type="entry name" value="Acyl-CoA_DH_C"/>
</dbReference>
<dbReference type="SUPFAM" id="SSF56645">
    <property type="entry name" value="Acyl-CoA dehydrogenase NM domain-like"/>
    <property type="match status" value="1"/>
</dbReference>
<evidence type="ECO:0000259" key="2">
    <source>
        <dbReference type="Pfam" id="PF08028"/>
    </source>
</evidence>
<dbReference type="GO" id="GO:0050660">
    <property type="term" value="F:flavin adenine dinucleotide binding"/>
    <property type="evidence" value="ECO:0007669"/>
    <property type="project" value="InterPro"/>
</dbReference>
<accession>A0AAP2GLU1</accession>
<sequence length="371" mass="41421">MTTTLTTRIGHPSEIIDPALIQKIRDTAHEAEAQRRLHNDQLQIIHREKWLKMFVPRVYGGLELSIPQILQTEECLAWADGSTAWVVTLCSGAAWFVGFLQPELSAQVFADDHACFAGSGAATGTAQITADGYEVEGRWKYASGSLHATVFTANCLIYEGGKQLYHPDGTPRVRSFLFLKDEVTVHRTWNSMGMIATGSHTFEVKKLRVPANRSFVIDARQATLKHPLYQYPFLQLAETTLTVNLAGMAIRFLDLCESLLAEKAKSNRIGAQSPDLMNLLSEARADLHEHRRKFYEAADASWEHCVAGGEIPNHILGRVSNTSHRLAQRSRVLVDQLYPYCGLAAADVSQEINRVWRDLHTASQHALFASR</sequence>
<dbReference type="Proteomes" id="UP001319200">
    <property type="component" value="Unassembled WGS sequence"/>
</dbReference>
<dbReference type="InterPro" id="IPR046373">
    <property type="entry name" value="Acyl-CoA_Oxase/DH_mid-dom_sf"/>
</dbReference>
<dbReference type="RefSeq" id="WP_254169479.1">
    <property type="nucleotide sequence ID" value="NZ_JAHESF010000048.1"/>
</dbReference>
<dbReference type="GO" id="GO:0016627">
    <property type="term" value="F:oxidoreductase activity, acting on the CH-CH group of donors"/>
    <property type="evidence" value="ECO:0007669"/>
    <property type="project" value="InterPro"/>
</dbReference>
<dbReference type="Gene3D" id="1.10.540.10">
    <property type="entry name" value="Acyl-CoA dehydrogenase/oxidase, N-terminal domain"/>
    <property type="match status" value="1"/>
</dbReference>
<dbReference type="EMBL" id="JAHESF010000048">
    <property type="protein sequence ID" value="MBT1700791.1"/>
    <property type="molecule type" value="Genomic_DNA"/>
</dbReference>